<protein>
    <submittedName>
        <fullName evidence="2">Phage terminase small subunit P27 family</fullName>
    </submittedName>
</protein>
<feature type="compositionally biased region" description="Basic and acidic residues" evidence="1">
    <location>
        <begin position="125"/>
        <end position="134"/>
    </location>
</feature>
<dbReference type="EMBL" id="JAVLAQ010000006">
    <property type="protein sequence ID" value="MDT6991954.1"/>
    <property type="molecule type" value="Genomic_DNA"/>
</dbReference>
<dbReference type="Proteomes" id="UP001267003">
    <property type="component" value="Unassembled WGS sequence"/>
</dbReference>
<dbReference type="NCBIfam" id="TIGR01558">
    <property type="entry name" value="sm_term_P27"/>
    <property type="match status" value="1"/>
</dbReference>
<evidence type="ECO:0000256" key="1">
    <source>
        <dbReference type="SAM" id="MobiDB-lite"/>
    </source>
</evidence>
<dbReference type="RefSeq" id="WP_216780849.1">
    <property type="nucleotide sequence ID" value="NZ_JAGXBR010000044.1"/>
</dbReference>
<dbReference type="Pfam" id="PF05119">
    <property type="entry name" value="Terminase_4"/>
    <property type="match status" value="1"/>
</dbReference>
<reference evidence="2" key="1">
    <citation type="submission" date="2023-08" db="EMBL/GenBank/DDBJ databases">
        <authorList>
            <person name="Page C.A."/>
            <person name="Perez-Diaz I.M."/>
        </authorList>
    </citation>
    <scope>NUCLEOTIDE SEQUENCE</scope>
    <source>
        <strain evidence="2">7.8.46</strain>
    </source>
</reference>
<gene>
    <name evidence="2" type="ORF">RI536_18150</name>
</gene>
<dbReference type="InterPro" id="IPR006448">
    <property type="entry name" value="Phage_term_ssu_P27"/>
</dbReference>
<name>A0AAW8W1Z4_LACPE</name>
<evidence type="ECO:0000313" key="3">
    <source>
        <dbReference type="Proteomes" id="UP001267003"/>
    </source>
</evidence>
<accession>A0AAW8W1Z4</accession>
<dbReference type="AlphaFoldDB" id="A0AAW8W1Z4"/>
<evidence type="ECO:0000313" key="2">
    <source>
        <dbReference type="EMBL" id="MDT6991954.1"/>
    </source>
</evidence>
<feature type="region of interest" description="Disordered" evidence="1">
    <location>
        <begin position="125"/>
        <end position="147"/>
    </location>
</feature>
<sequence length="147" mass="16438">MTIKGNEISQTPPKYLKATGRSMWTRLMPLIGGQLEESDRALVESYCFNYQLMREAYEDIKQNGIQYALYKIVMTPRGDIIDPNHFEGYKSNPATKTLSDATAKLNMLGQQLGLSPQSRAELAKLPKASDKEQSMAELLNGGDSIDF</sequence>
<comment type="caution">
    <text evidence="2">The sequence shown here is derived from an EMBL/GenBank/DDBJ whole genome shotgun (WGS) entry which is preliminary data.</text>
</comment>
<organism evidence="2 3">
    <name type="scientific">Lactiplantibacillus pentosus</name>
    <name type="common">Lactobacillus pentosus</name>
    <dbReference type="NCBI Taxonomy" id="1589"/>
    <lineage>
        <taxon>Bacteria</taxon>
        <taxon>Bacillati</taxon>
        <taxon>Bacillota</taxon>
        <taxon>Bacilli</taxon>
        <taxon>Lactobacillales</taxon>
        <taxon>Lactobacillaceae</taxon>
        <taxon>Lactiplantibacillus</taxon>
    </lineage>
</organism>
<proteinExistence type="predicted"/>